<evidence type="ECO:0000259" key="10">
    <source>
        <dbReference type="Pfam" id="PF17781"/>
    </source>
</evidence>
<dbReference type="Pfam" id="PF18051">
    <property type="entry name" value="RPN1_C"/>
    <property type="match status" value="1"/>
</dbReference>
<evidence type="ECO:0000259" key="11">
    <source>
        <dbReference type="Pfam" id="PF18051"/>
    </source>
</evidence>
<dbReference type="Gene3D" id="1.25.10.10">
    <property type="entry name" value="Leucine-rich Repeat Variant"/>
    <property type="match status" value="1"/>
</dbReference>
<evidence type="ECO:0000256" key="5">
    <source>
        <dbReference type="ARBA" id="ARBA00022737"/>
    </source>
</evidence>
<dbReference type="GO" id="GO:0030234">
    <property type="term" value="F:enzyme regulator activity"/>
    <property type="evidence" value="ECO:0007669"/>
    <property type="project" value="UniProtKB-UniRule"/>
</dbReference>
<name>A0A2G9TY26_TELCI</name>
<evidence type="ECO:0000256" key="4">
    <source>
        <dbReference type="ARBA" id="ARBA00014928"/>
    </source>
</evidence>
<feature type="domain" description="RPN1 N-terminal" evidence="10">
    <location>
        <begin position="2"/>
        <end position="31"/>
    </location>
</feature>
<comment type="function">
    <text evidence="1 8">Component of the 26S proteasome, a multiprotein complex involved in the ATP-dependent degradation of ubiquitinated proteins. This complex plays a key role in the maintenance of protein homeostasis by removing misfolded or damaged proteins, which could impair cellular functions, and by removing proteins whose functions are no longer required. Therefore, the proteasome participates in numerous cellular processes, including cell cycle progression, apoptosis, or DNA damage repair.</text>
</comment>
<reference evidence="12 13" key="1">
    <citation type="submission" date="2015-09" db="EMBL/GenBank/DDBJ databases">
        <title>Draft genome of the parasitic nematode Teladorsagia circumcincta isolate WARC Sus (inbred).</title>
        <authorList>
            <person name="Mitreva M."/>
        </authorList>
    </citation>
    <scope>NUCLEOTIDE SEQUENCE [LARGE SCALE GENOMIC DNA]</scope>
    <source>
        <strain evidence="12 13">S</strain>
    </source>
</reference>
<organism evidence="12 13">
    <name type="scientific">Teladorsagia circumcincta</name>
    <name type="common">Brown stomach worm</name>
    <name type="synonym">Ostertagia circumcincta</name>
    <dbReference type="NCBI Taxonomy" id="45464"/>
    <lineage>
        <taxon>Eukaryota</taxon>
        <taxon>Metazoa</taxon>
        <taxon>Ecdysozoa</taxon>
        <taxon>Nematoda</taxon>
        <taxon>Chromadorea</taxon>
        <taxon>Rhabditida</taxon>
        <taxon>Rhabditina</taxon>
        <taxon>Rhabditomorpha</taxon>
        <taxon>Strongyloidea</taxon>
        <taxon>Trichostrongylidae</taxon>
        <taxon>Teladorsagia</taxon>
    </lineage>
</organism>
<evidence type="ECO:0000256" key="3">
    <source>
        <dbReference type="ARBA" id="ARBA00005460"/>
    </source>
</evidence>
<dbReference type="PANTHER" id="PTHR10943:SF1">
    <property type="entry name" value="26S PROTEASOME NON-ATPASE REGULATORY SUBUNIT 2"/>
    <property type="match status" value="1"/>
</dbReference>
<evidence type="ECO:0000256" key="1">
    <source>
        <dbReference type="ARBA" id="ARBA00002362"/>
    </source>
</evidence>
<feature type="region of interest" description="Disordered" evidence="9">
    <location>
        <begin position="433"/>
        <end position="461"/>
    </location>
</feature>
<dbReference type="EMBL" id="KZ351466">
    <property type="protein sequence ID" value="PIO62949.1"/>
    <property type="molecule type" value="Genomic_DNA"/>
</dbReference>
<evidence type="ECO:0000256" key="8">
    <source>
        <dbReference type="PIRNR" id="PIRNR015965"/>
    </source>
</evidence>
<dbReference type="Proteomes" id="UP000230423">
    <property type="component" value="Unassembled WGS sequence"/>
</dbReference>
<dbReference type="AlphaFoldDB" id="A0A2G9TY26"/>
<dbReference type="OrthoDB" id="10252509at2759"/>
<protein>
    <recommendedName>
        <fullName evidence="4 8">26S proteasome non-ATPase regulatory subunit 2</fullName>
    </recommendedName>
</protein>
<dbReference type="FunFam" id="1.25.10.10:FF:000026">
    <property type="entry name" value="26S proteasome non-ATPase regulatory subunit 2"/>
    <property type="match status" value="1"/>
</dbReference>
<dbReference type="GO" id="GO:0008540">
    <property type="term" value="C:proteasome regulatory particle, base subcomplex"/>
    <property type="evidence" value="ECO:0007669"/>
    <property type="project" value="UniProtKB-UniRule"/>
</dbReference>
<dbReference type="PIRSF" id="PIRSF015965">
    <property type="entry name" value="26S_Psome_Rpn1"/>
    <property type="match status" value="1"/>
</dbReference>
<feature type="domain" description="RPN1 N-terminal" evidence="10">
    <location>
        <begin position="37"/>
        <end position="155"/>
    </location>
</feature>
<evidence type="ECO:0000313" key="13">
    <source>
        <dbReference type="Proteomes" id="UP000230423"/>
    </source>
</evidence>
<gene>
    <name evidence="12" type="ORF">TELCIR_15470</name>
</gene>
<sequence length="738" mass="81300">MHEPIGDWGHEYVRHLAMEMSEEWKQASDGSEKSKASCAPLTPDPDNFNLIRTAKDIYLKYNRYLEAVRCAIMLNDPVEIKNIFTKTNDLLLQKQMAILLGRHQIFLDFENVPNGEQLGELNSNAHLYEYFHSLARELDIMEPKTPEGIYKSHLEHSRPFGNTAAPDSARMNLAAAFVNGFVNCGFGVDKMMAESEDASKWFYKNKEYGMLSAAASQGLVWRWDIDSGLGQCDKFLYVNDDFIKAGTLLAIGIISSGIQDACDPASALLIDHIHSERAVIRVGSVLGLGLAYANSKRETVIKNEEGGVIFELKKVLTDSKPSATSEVKGLTGLALGLIMVGTADHTVAMEMLQTLMERNETELSDPNMRFLALGIALIFLGTQEKSEVFVESLRSLPEPFGPMVSTLVDVCAYAGTGNVLKIQKLLHMCSEHYETEDKKKKKDDKSKKDAAKTEKDKDAKPDLSSQQAVAVIGIGLIAMGEEVGSQMALRMFGHLIRYGEPVIRRAVPLALALISVSNPQLNILETLSKFSHDADSDTAHNAIFAMGLVGAGTNNARLVAMLRSLASYHHKDQISLMLVRLSQGLTHLGKGTMTLNPWHSDRQLLCPSAIAALLTICFAFLDANNSVLNNRQHYLLYTLVLAMQPRMLVTLCEDDKKPGQLKQVGVTVRVGQAVDVVAQAGKPKTITGFQTHTTPVLLAYGERAELANEEYIAMTPYLEGLVILKKNPEYDTPVAAKK</sequence>
<dbReference type="InterPro" id="IPR011989">
    <property type="entry name" value="ARM-like"/>
</dbReference>
<evidence type="ECO:0000256" key="7">
    <source>
        <dbReference type="ARBA" id="ARBA00046857"/>
    </source>
</evidence>
<evidence type="ECO:0000256" key="2">
    <source>
        <dbReference type="ARBA" id="ARBA00004031"/>
    </source>
</evidence>
<dbReference type="InterPro" id="IPR002015">
    <property type="entry name" value="Proteasome/cyclosome_rpt"/>
</dbReference>
<dbReference type="GO" id="GO:0042176">
    <property type="term" value="P:regulation of protein catabolic process"/>
    <property type="evidence" value="ECO:0007669"/>
    <property type="project" value="InterPro"/>
</dbReference>
<dbReference type="InterPro" id="IPR040892">
    <property type="entry name" value="RPN1_N"/>
</dbReference>
<dbReference type="InterPro" id="IPR041433">
    <property type="entry name" value="RPN1_C"/>
</dbReference>
<dbReference type="SUPFAM" id="SSF48371">
    <property type="entry name" value="ARM repeat"/>
    <property type="match status" value="1"/>
</dbReference>
<dbReference type="InterPro" id="IPR016024">
    <property type="entry name" value="ARM-type_fold"/>
</dbReference>
<dbReference type="PANTHER" id="PTHR10943">
    <property type="entry name" value="26S PROTEASOME NON-ATPASE REGULATORY SUBUNIT"/>
    <property type="match status" value="1"/>
</dbReference>
<dbReference type="Pfam" id="PF17781">
    <property type="entry name" value="RPN1_RPN2_N"/>
    <property type="match status" value="2"/>
</dbReference>
<dbReference type="GO" id="GO:0005634">
    <property type="term" value="C:nucleus"/>
    <property type="evidence" value="ECO:0007669"/>
    <property type="project" value="TreeGrafter"/>
</dbReference>
<accession>A0A2G9TY26</accession>
<feature type="domain" description="26S proteasome non-ATPase regulatory subunit RPN1 C-terminal" evidence="11">
    <location>
        <begin position="677"/>
        <end position="730"/>
    </location>
</feature>
<dbReference type="InterPro" id="IPR016643">
    <property type="entry name" value="26S_Psome_Rpn1"/>
</dbReference>
<evidence type="ECO:0000256" key="9">
    <source>
        <dbReference type="SAM" id="MobiDB-lite"/>
    </source>
</evidence>
<dbReference type="GO" id="GO:0034515">
    <property type="term" value="C:proteasome storage granule"/>
    <property type="evidence" value="ECO:0007669"/>
    <property type="project" value="TreeGrafter"/>
</dbReference>
<comment type="function">
    <text evidence="2">Binds to the intracellular domain of tumor necrosis factor type 1 receptor. The binding domain of TRAP1 and TRAP2 resides outside the death domain of TNFR1.</text>
</comment>
<evidence type="ECO:0000256" key="6">
    <source>
        <dbReference type="ARBA" id="ARBA00022942"/>
    </source>
</evidence>
<keyword evidence="5" id="KW-0677">Repeat</keyword>
<keyword evidence="13" id="KW-1185">Reference proteome</keyword>
<dbReference type="GO" id="GO:0043161">
    <property type="term" value="P:proteasome-mediated ubiquitin-dependent protein catabolic process"/>
    <property type="evidence" value="ECO:0007669"/>
    <property type="project" value="TreeGrafter"/>
</dbReference>
<comment type="similarity">
    <text evidence="3 8">Belongs to the proteasome subunit S2 family.</text>
</comment>
<evidence type="ECO:0000313" key="12">
    <source>
        <dbReference type="EMBL" id="PIO62949.1"/>
    </source>
</evidence>
<keyword evidence="6 8" id="KW-0647">Proteasome</keyword>
<dbReference type="Pfam" id="PF01851">
    <property type="entry name" value="PC_rep"/>
    <property type="match status" value="1"/>
</dbReference>
<comment type="subunit">
    <text evidence="7">Component of the 19S proteasome regulatory particle complex. The 26S proteasome consists of a 20S core particle (CP) and two 19S regulatory subunits (RP). The regulatory particle is made of a lid composed of 9 subunits, a base containing 6 ATPases and few additional components including PSMD2. Interacts with RPGRIP1L. Interacts with CRY1 in a KDM8-dependent manner. Interacts (via C-terminus) with phosphatase UBLCP1 (via ubiquitin-like domain); the interaction recruits UBLCP1 to the 19S regulatory particle where it dephosphorylates 19S subunit PSMC2/RPT1 which impairs PSMC2 ATPase activity and disrupts 26S proteasome assembly.</text>
</comment>
<proteinExistence type="inferred from homology"/>